<feature type="region of interest" description="Disordered" evidence="1">
    <location>
        <begin position="920"/>
        <end position="940"/>
    </location>
</feature>
<feature type="region of interest" description="Disordered" evidence="1">
    <location>
        <begin position="1193"/>
        <end position="1232"/>
    </location>
</feature>
<evidence type="ECO:0000256" key="1">
    <source>
        <dbReference type="SAM" id="MobiDB-lite"/>
    </source>
</evidence>
<dbReference type="InterPro" id="IPR016024">
    <property type="entry name" value="ARM-type_fold"/>
</dbReference>
<proteinExistence type="predicted"/>
<evidence type="ECO:0000259" key="2">
    <source>
        <dbReference type="Pfam" id="PF12231"/>
    </source>
</evidence>
<keyword evidence="4" id="KW-1185">Reference proteome</keyword>
<feature type="domain" description="Telomere-associated protein Rif1 N-terminal" evidence="2">
    <location>
        <begin position="130"/>
        <end position="349"/>
    </location>
</feature>
<organism evidence="3 4">
    <name type="scientific">Mycena sanguinolenta</name>
    <dbReference type="NCBI Taxonomy" id="230812"/>
    <lineage>
        <taxon>Eukaryota</taxon>
        <taxon>Fungi</taxon>
        <taxon>Dikarya</taxon>
        <taxon>Basidiomycota</taxon>
        <taxon>Agaricomycotina</taxon>
        <taxon>Agaricomycetes</taxon>
        <taxon>Agaricomycetidae</taxon>
        <taxon>Agaricales</taxon>
        <taxon>Marasmiineae</taxon>
        <taxon>Mycenaceae</taxon>
        <taxon>Mycena</taxon>
    </lineage>
</organism>
<name>A0A8H6XST1_9AGAR</name>
<dbReference type="Proteomes" id="UP000623467">
    <property type="component" value="Unassembled WGS sequence"/>
</dbReference>
<sequence length="1287" mass="143058">MPPAISENPLEYPSYFMSPAATLLESTGPHSDDISLHDLIEAYNTFSIRIHSQIRVILKATSTPPALVSLRECSRQLSEALRRDLKRAREETAMSRPFPPLHSIFSTNELKSILKELLALGSAPCIPGPTSRRIWTLVVWIISVQNLPSEVLSPAKREVVCVLKRALEGEIGKDQAKLDALQASTQLLKQYPILFISPLLSIFSSILQDLIDDSADVRLQAINALGRFALAKINTLSTTVKSCHTSISTTLTDFIDTQTSKLKSLQSQLRLRNLVTEALTVRTPSHPANSPFWVVQLLASFVILLGDSVFSNPRAIKLIIQSLQQIAVHKQKVVMALHPYVWKCLVWVFSRLPAPTGNEEDIRDRVFQTLKQDLHGGIGLALILALLGSASNGGSYDTTDTVSKVLDVVKDMLSHSEQRIQAEGIALLTRLLYAPSPSANVQTYNVWVPQLFDGSIVQLKADNVIAAIRALPRLDPSHVRQLADSEILGHWEVLAHLWVQATNISLGSEFDKVRLGTPYLSVPEYKQNLLRGWQSLLLMPSDLTQGFSHLTTEERYTSEIAALICSFIVPTETVDAQVQRLTLVRKMWHTMTNVFQRDWLSLAAERVLVAVLKHRYDLAQEQIRNAWADLCSDLLSLGIPSAVGVVREQDERRMPAELQKQLWTLAVKSVQKADTPAPWMDLAYLLGIPFGAWRMTKTEVEIWNALLRASVSQNDVSPTVFVEQVLEDVEDASRLSESPEEFLTLLCLVDLTDTDQLPHALTSTVDKVICDLYPQQALAFESTSLQIIRQLRDVILSAPSSLALPLLLALQDSICKWLEDDDSVLDGDVRTEVTRCLFVTPLSTISDLQPTGQNLISLSRFLGTIADANAFESFWRVTYHGREEFYHLYPESIKTSLKAFADVYGGSLAADLSMENHSQMEGSVVLDSQPSQPMPSSSYDYDADDSKYLFETDTIGMGTTHFMDVDEQENSASTVRPSSPSIHLLRAPPRTVASAALDQLQEYSSRFEESSVPLSMNSSRSSHSSATVQRRSPRVLSQASYIRSGSSKRRAELDDSPSSSKRLKTSSHSSFRWTESSNAIAGPSRLPAQSISEPVTRRESPVLSNHAVSQPVPHGKRKEIRRLILDYVEIPIHERSPGRHQKFSLPTPSPSLRPRAPRHSRAVDHEEEEDYASWENGLSISEVKEAQHAFAGHPLSHKGNLEPRSNNPSSSGSRRSQTAPVPLREKHPPPLRRTKTSARLHALEHAYAVVADDASQTPVQDLVQATRLVHKIGAALNEQMSRTLDRS</sequence>
<dbReference type="SUPFAM" id="SSF48371">
    <property type="entry name" value="ARM repeat"/>
    <property type="match status" value="1"/>
</dbReference>
<feature type="region of interest" description="Disordered" evidence="1">
    <location>
        <begin position="967"/>
        <end position="987"/>
    </location>
</feature>
<protein>
    <submittedName>
        <fullName evidence="3">GLOBIN domain-containing protein</fullName>
    </submittedName>
</protein>
<feature type="compositionally biased region" description="Low complexity" evidence="1">
    <location>
        <begin position="1015"/>
        <end position="1025"/>
    </location>
</feature>
<dbReference type="EMBL" id="JACAZH010000019">
    <property type="protein sequence ID" value="KAF7346562.1"/>
    <property type="molecule type" value="Genomic_DNA"/>
</dbReference>
<feature type="region of interest" description="Disordered" evidence="1">
    <location>
        <begin position="1137"/>
        <end position="1170"/>
    </location>
</feature>
<feature type="compositionally biased region" description="Low complexity" evidence="1">
    <location>
        <begin position="1144"/>
        <end position="1154"/>
    </location>
</feature>
<gene>
    <name evidence="3" type="ORF">MSAN_01884300</name>
</gene>
<evidence type="ECO:0000313" key="3">
    <source>
        <dbReference type="EMBL" id="KAF7346562.1"/>
    </source>
</evidence>
<feature type="compositionally biased region" description="Polar residues" evidence="1">
    <location>
        <begin position="970"/>
        <end position="981"/>
    </location>
</feature>
<feature type="compositionally biased region" description="Low complexity" evidence="1">
    <location>
        <begin position="1203"/>
        <end position="1216"/>
    </location>
</feature>
<dbReference type="OrthoDB" id="3259617at2759"/>
<feature type="compositionally biased region" description="Low complexity" evidence="1">
    <location>
        <begin position="1056"/>
        <end position="1070"/>
    </location>
</feature>
<dbReference type="InterPro" id="IPR022031">
    <property type="entry name" value="Rif1_N"/>
</dbReference>
<feature type="compositionally biased region" description="Polar residues" evidence="1">
    <location>
        <begin position="1026"/>
        <end position="1045"/>
    </location>
</feature>
<feature type="compositionally biased region" description="Low complexity" evidence="1">
    <location>
        <begin position="927"/>
        <end position="940"/>
    </location>
</feature>
<reference evidence="3" key="1">
    <citation type="submission" date="2020-05" db="EMBL/GenBank/DDBJ databases">
        <title>Mycena genomes resolve the evolution of fungal bioluminescence.</title>
        <authorList>
            <person name="Tsai I.J."/>
        </authorList>
    </citation>
    <scope>NUCLEOTIDE SEQUENCE</scope>
    <source>
        <strain evidence="3">160909Yilan</strain>
    </source>
</reference>
<accession>A0A8H6XST1</accession>
<evidence type="ECO:0000313" key="4">
    <source>
        <dbReference type="Proteomes" id="UP000623467"/>
    </source>
</evidence>
<feature type="region of interest" description="Disordered" evidence="1">
    <location>
        <begin position="1010"/>
        <end position="1115"/>
    </location>
</feature>
<comment type="caution">
    <text evidence="3">The sequence shown here is derived from an EMBL/GenBank/DDBJ whole genome shotgun (WGS) entry which is preliminary data.</text>
</comment>
<dbReference type="Pfam" id="PF12231">
    <property type="entry name" value="Rif1_N"/>
    <property type="match status" value="1"/>
</dbReference>